<dbReference type="PANTHER" id="PTHR43792">
    <property type="entry name" value="GNAT FAMILY, PUTATIVE (AFU_ORTHOLOGUE AFUA_3G00765)-RELATED-RELATED"/>
    <property type="match status" value="1"/>
</dbReference>
<dbReference type="Gene3D" id="3.40.630.30">
    <property type="match status" value="1"/>
</dbReference>
<name>A0A1J6I622_9HYPH</name>
<evidence type="ECO:0000313" key="3">
    <source>
        <dbReference type="Proteomes" id="UP000182985"/>
    </source>
</evidence>
<dbReference type="InterPro" id="IPR016181">
    <property type="entry name" value="Acyl_CoA_acyltransferase"/>
</dbReference>
<keyword evidence="2" id="KW-0808">Transferase</keyword>
<dbReference type="GO" id="GO:0016747">
    <property type="term" value="F:acyltransferase activity, transferring groups other than amino-acyl groups"/>
    <property type="evidence" value="ECO:0007669"/>
    <property type="project" value="InterPro"/>
</dbReference>
<sequence length="194" mass="21821">MPLLKTERLTLGPCTSEDRDDFIQLELDREVMRFLNNGAVDHDRIDPAHAPFLMPRGGEPDVWTARRNADDEFVGWFCLSPDANAVAEIGYRLRQKVWGHGLASEGASALVSWGFEVAGYDKIVATTMAVNQGSRRVMEKIGMKHMRTDFLKFSDPIPGTEHGEVTYELTRLDWLAIHGQSVFKEGQSQSLAER</sequence>
<dbReference type="RefSeq" id="WP_071634462.1">
    <property type="nucleotide sequence ID" value="NZ_MOEC01000055.1"/>
</dbReference>
<dbReference type="SUPFAM" id="SSF55729">
    <property type="entry name" value="Acyl-CoA N-acyltransferases (Nat)"/>
    <property type="match status" value="1"/>
</dbReference>
<proteinExistence type="predicted"/>
<feature type="domain" description="N-acetyltransferase" evidence="1">
    <location>
        <begin position="9"/>
        <end position="172"/>
    </location>
</feature>
<evidence type="ECO:0000313" key="2">
    <source>
        <dbReference type="EMBL" id="OIS90384.1"/>
    </source>
</evidence>
<gene>
    <name evidence="2" type="ORF">BLA27_27075</name>
</gene>
<dbReference type="AlphaFoldDB" id="A0A1J6I622"/>
<comment type="caution">
    <text evidence="2">The sequence shown here is derived from an EMBL/GenBank/DDBJ whole genome shotgun (WGS) entry which is preliminary data.</text>
</comment>
<accession>A0A1J6I622</accession>
<dbReference type="PANTHER" id="PTHR43792:SF16">
    <property type="entry name" value="N-ACETYLTRANSFERASE DOMAIN-CONTAINING PROTEIN"/>
    <property type="match status" value="1"/>
</dbReference>
<evidence type="ECO:0000259" key="1">
    <source>
        <dbReference type="PROSITE" id="PS51186"/>
    </source>
</evidence>
<dbReference type="PROSITE" id="PS51186">
    <property type="entry name" value="GNAT"/>
    <property type="match status" value="1"/>
</dbReference>
<organism evidence="2 3">
    <name type="scientific">Brucella cytisi</name>
    <dbReference type="NCBI Taxonomy" id="407152"/>
    <lineage>
        <taxon>Bacteria</taxon>
        <taxon>Pseudomonadati</taxon>
        <taxon>Pseudomonadota</taxon>
        <taxon>Alphaproteobacteria</taxon>
        <taxon>Hyphomicrobiales</taxon>
        <taxon>Brucellaceae</taxon>
        <taxon>Brucella/Ochrobactrum group</taxon>
        <taxon>Brucella</taxon>
    </lineage>
</organism>
<dbReference type="EMBL" id="MOEC01000055">
    <property type="protein sequence ID" value="OIS90384.1"/>
    <property type="molecule type" value="Genomic_DNA"/>
</dbReference>
<keyword evidence="3" id="KW-1185">Reference proteome</keyword>
<reference evidence="2 3" key="1">
    <citation type="submission" date="2016-10" db="EMBL/GenBank/DDBJ databases">
        <title>The Draft Genome Sequence of the Potato Rhizosphere Bacteria Ochrobactrum sp. IPA7.2.</title>
        <authorList>
            <person name="Gogoleva N.E."/>
            <person name="Khlopko Y.A."/>
            <person name="Burygin G.L."/>
            <person name="Plotnikov A.O."/>
        </authorList>
    </citation>
    <scope>NUCLEOTIDE SEQUENCE [LARGE SCALE GENOMIC DNA]</scope>
    <source>
        <strain evidence="2 3">IPA7.2</strain>
    </source>
</reference>
<dbReference type="InterPro" id="IPR000182">
    <property type="entry name" value="GNAT_dom"/>
</dbReference>
<protein>
    <submittedName>
        <fullName evidence="2">GNAT family N-acetyltransferase</fullName>
    </submittedName>
</protein>
<dbReference type="OrthoDB" id="6293260at2"/>
<dbReference type="Proteomes" id="UP000182985">
    <property type="component" value="Unassembled WGS sequence"/>
</dbReference>
<dbReference type="InterPro" id="IPR051531">
    <property type="entry name" value="N-acetyltransferase"/>
</dbReference>
<dbReference type="Pfam" id="PF13302">
    <property type="entry name" value="Acetyltransf_3"/>
    <property type="match status" value="1"/>
</dbReference>